<evidence type="ECO:0000313" key="2">
    <source>
        <dbReference type="EMBL" id="KAG5395412.1"/>
    </source>
</evidence>
<feature type="compositionally biased region" description="Basic residues" evidence="1">
    <location>
        <begin position="161"/>
        <end position="174"/>
    </location>
</feature>
<sequence length="390" mass="42742">MYFFALLIEYRGPPTPRRIILVLVSSKKPILQLLKGVEYLNFSRRTPEDVPSSDVTKENKGEEKPSLAERIPLFDSSSSSDEESGENGEVKEKKRKKAEGEGPTLNQFKPIKPPVDRVTELTHRVDSAELASRRRITGTSPGGNGGGWRRLTEKSAAATAARRRRGGSSSRRGRTAADHGGSGERRSETAASGRNARWLRRTATARAFHARAEAKLREALAASSGLRLRCGWCLRLLLDERNTMVVLHARDDQWVLIGGDELNVITAHGCSGDELRTSHHKPGKHEVAVVVAVDPEHHEQTAELDPAAVEPEEGEPAERDPDDHADSAEPEPVELAEPESVDPAAPEPEDPVERQPSDEQPPEQLLGQPLERPAWLSPGQSAEVPPELPV</sequence>
<organism evidence="2 3">
    <name type="scientific">Brassica rapa subsp. trilocularis</name>
    <dbReference type="NCBI Taxonomy" id="1813537"/>
    <lineage>
        <taxon>Eukaryota</taxon>
        <taxon>Viridiplantae</taxon>
        <taxon>Streptophyta</taxon>
        <taxon>Embryophyta</taxon>
        <taxon>Tracheophyta</taxon>
        <taxon>Spermatophyta</taxon>
        <taxon>Magnoliopsida</taxon>
        <taxon>eudicotyledons</taxon>
        <taxon>Gunneridae</taxon>
        <taxon>Pentapetalae</taxon>
        <taxon>rosids</taxon>
        <taxon>malvids</taxon>
        <taxon>Brassicales</taxon>
        <taxon>Brassicaceae</taxon>
        <taxon>Brassiceae</taxon>
        <taxon>Brassica</taxon>
    </lineage>
</organism>
<feature type="region of interest" description="Disordered" evidence="1">
    <location>
        <begin position="297"/>
        <end position="390"/>
    </location>
</feature>
<reference evidence="2 3" key="1">
    <citation type="submission" date="2021-03" db="EMBL/GenBank/DDBJ databases">
        <authorList>
            <person name="King G.J."/>
            <person name="Bancroft I."/>
            <person name="Baten A."/>
            <person name="Bloomfield J."/>
            <person name="Borpatragohain P."/>
            <person name="He Z."/>
            <person name="Irish N."/>
            <person name="Irwin J."/>
            <person name="Liu K."/>
            <person name="Mauleon R.P."/>
            <person name="Moore J."/>
            <person name="Morris R."/>
            <person name="Ostergaard L."/>
            <person name="Wang B."/>
            <person name="Wells R."/>
        </authorList>
    </citation>
    <scope>NUCLEOTIDE SEQUENCE [LARGE SCALE GENOMIC DNA]</scope>
    <source>
        <strain evidence="2">R-o-18</strain>
        <tissue evidence="2">Leaf</tissue>
    </source>
</reference>
<dbReference type="EMBL" id="JADBGQ010000006">
    <property type="protein sequence ID" value="KAG5395412.1"/>
    <property type="molecule type" value="Genomic_DNA"/>
</dbReference>
<evidence type="ECO:0000256" key="1">
    <source>
        <dbReference type="SAM" id="MobiDB-lite"/>
    </source>
</evidence>
<feature type="region of interest" description="Disordered" evidence="1">
    <location>
        <begin position="45"/>
        <end position="197"/>
    </location>
</feature>
<proteinExistence type="predicted"/>
<evidence type="ECO:0000313" key="3">
    <source>
        <dbReference type="Proteomes" id="UP000823674"/>
    </source>
</evidence>
<gene>
    <name evidence="2" type="primary">A06g510010.1_BraROA</name>
    <name evidence="2" type="ORF">IGI04_025375</name>
</gene>
<name>A0ABQ7M9Z5_BRACM</name>
<feature type="compositionally biased region" description="Basic and acidic residues" evidence="1">
    <location>
        <begin position="55"/>
        <end position="67"/>
    </location>
</feature>
<protein>
    <submittedName>
        <fullName evidence="2">Uncharacterized protein</fullName>
    </submittedName>
</protein>
<comment type="caution">
    <text evidence="2">The sequence shown here is derived from an EMBL/GenBank/DDBJ whole genome shotgun (WGS) entry which is preliminary data.</text>
</comment>
<feature type="compositionally biased region" description="Acidic residues" evidence="1">
    <location>
        <begin position="328"/>
        <end position="340"/>
    </location>
</feature>
<feature type="compositionally biased region" description="Basic and acidic residues" evidence="1">
    <location>
        <begin position="114"/>
        <end position="127"/>
    </location>
</feature>
<keyword evidence="3" id="KW-1185">Reference proteome</keyword>
<feature type="compositionally biased region" description="Basic and acidic residues" evidence="1">
    <location>
        <begin position="175"/>
        <end position="188"/>
    </location>
</feature>
<dbReference type="Proteomes" id="UP000823674">
    <property type="component" value="Chromosome A06"/>
</dbReference>
<accession>A0ABQ7M9Z5</accession>
<feature type="compositionally biased region" description="Basic and acidic residues" evidence="1">
    <location>
        <begin position="316"/>
        <end position="327"/>
    </location>
</feature>